<keyword evidence="4" id="KW-0720">Serine protease</keyword>
<dbReference type="InterPro" id="IPR029045">
    <property type="entry name" value="ClpP/crotonase-like_dom_sf"/>
</dbReference>
<accession>A0A382QH20</accession>
<dbReference type="GO" id="GO:0007165">
    <property type="term" value="P:signal transduction"/>
    <property type="evidence" value="ECO:0007669"/>
    <property type="project" value="TreeGrafter"/>
</dbReference>
<feature type="domain" description="PDZ" evidence="6">
    <location>
        <begin position="165"/>
        <end position="223"/>
    </location>
</feature>
<dbReference type="EMBL" id="UINC01114147">
    <property type="protein sequence ID" value="SVC84258.1"/>
    <property type="molecule type" value="Genomic_DNA"/>
</dbReference>
<keyword evidence="5" id="KW-0472">Membrane</keyword>
<evidence type="ECO:0000256" key="1">
    <source>
        <dbReference type="ARBA" id="ARBA00009179"/>
    </source>
</evidence>
<comment type="similarity">
    <text evidence="1">Belongs to the peptidase S41A family.</text>
</comment>
<dbReference type="GO" id="GO:0004175">
    <property type="term" value="F:endopeptidase activity"/>
    <property type="evidence" value="ECO:0007669"/>
    <property type="project" value="TreeGrafter"/>
</dbReference>
<reference evidence="7" key="1">
    <citation type="submission" date="2018-05" db="EMBL/GenBank/DDBJ databases">
        <authorList>
            <person name="Lanie J.A."/>
            <person name="Ng W.-L."/>
            <person name="Kazmierczak K.M."/>
            <person name="Andrzejewski T.M."/>
            <person name="Davidsen T.M."/>
            <person name="Wayne K.J."/>
            <person name="Tettelin H."/>
            <person name="Glass J.I."/>
            <person name="Rusch D."/>
            <person name="Podicherti R."/>
            <person name="Tsui H.-C.T."/>
            <person name="Winkler M.E."/>
        </authorList>
    </citation>
    <scope>NUCLEOTIDE SEQUENCE</scope>
</reference>
<keyword evidence="3" id="KW-0378">Hydrolase</keyword>
<gene>
    <name evidence="7" type="ORF">METZ01_LOCUS337112</name>
</gene>
<dbReference type="GO" id="GO:0006508">
    <property type="term" value="P:proteolysis"/>
    <property type="evidence" value="ECO:0007669"/>
    <property type="project" value="UniProtKB-KW"/>
</dbReference>
<dbReference type="PANTHER" id="PTHR32060">
    <property type="entry name" value="TAIL-SPECIFIC PROTEASE"/>
    <property type="match status" value="1"/>
</dbReference>
<dbReference type="SUPFAM" id="SSF52096">
    <property type="entry name" value="ClpP/crotonase"/>
    <property type="match status" value="1"/>
</dbReference>
<dbReference type="InterPro" id="IPR005151">
    <property type="entry name" value="Tail-specific_protease"/>
</dbReference>
<dbReference type="AlphaFoldDB" id="A0A382QH20"/>
<evidence type="ECO:0000256" key="2">
    <source>
        <dbReference type="ARBA" id="ARBA00022670"/>
    </source>
</evidence>
<keyword evidence="2" id="KW-0645">Protease</keyword>
<dbReference type="SUPFAM" id="SSF50156">
    <property type="entry name" value="PDZ domain-like"/>
    <property type="match status" value="1"/>
</dbReference>
<dbReference type="PANTHER" id="PTHR32060:SF30">
    <property type="entry name" value="CARBOXY-TERMINAL PROCESSING PROTEASE CTPA"/>
    <property type="match status" value="1"/>
</dbReference>
<dbReference type="Gene3D" id="3.90.226.10">
    <property type="entry name" value="2-enoyl-CoA Hydratase, Chain A, domain 1"/>
    <property type="match status" value="1"/>
</dbReference>
<dbReference type="FunFam" id="2.30.42.10:FF:000063">
    <property type="entry name" value="Peptidase, S41 family"/>
    <property type="match status" value="1"/>
</dbReference>
<evidence type="ECO:0000259" key="6">
    <source>
        <dbReference type="PROSITE" id="PS50106"/>
    </source>
</evidence>
<dbReference type="PROSITE" id="PS50106">
    <property type="entry name" value="PDZ"/>
    <property type="match status" value="1"/>
</dbReference>
<dbReference type="GO" id="GO:0008236">
    <property type="term" value="F:serine-type peptidase activity"/>
    <property type="evidence" value="ECO:0007669"/>
    <property type="project" value="UniProtKB-KW"/>
</dbReference>
<dbReference type="Pfam" id="PF17820">
    <property type="entry name" value="PDZ_6"/>
    <property type="match status" value="1"/>
</dbReference>
<dbReference type="Gene3D" id="2.30.42.10">
    <property type="match status" value="1"/>
</dbReference>
<name>A0A382QH20_9ZZZZ</name>
<keyword evidence="5" id="KW-1133">Transmembrane helix</keyword>
<dbReference type="InterPro" id="IPR036034">
    <property type="entry name" value="PDZ_sf"/>
</dbReference>
<evidence type="ECO:0000256" key="3">
    <source>
        <dbReference type="ARBA" id="ARBA00022801"/>
    </source>
</evidence>
<dbReference type="Pfam" id="PF03572">
    <property type="entry name" value="Peptidase_S41"/>
    <property type="match status" value="1"/>
</dbReference>
<organism evidence="7">
    <name type="scientific">marine metagenome</name>
    <dbReference type="NCBI Taxonomy" id="408172"/>
    <lineage>
        <taxon>unclassified sequences</taxon>
        <taxon>metagenomes</taxon>
        <taxon>ecological metagenomes</taxon>
    </lineage>
</organism>
<evidence type="ECO:0000256" key="5">
    <source>
        <dbReference type="SAM" id="Phobius"/>
    </source>
</evidence>
<evidence type="ECO:0000313" key="7">
    <source>
        <dbReference type="EMBL" id="SVC84258.1"/>
    </source>
</evidence>
<dbReference type="SMART" id="SM00228">
    <property type="entry name" value="PDZ"/>
    <property type="match status" value="1"/>
</dbReference>
<dbReference type="InterPro" id="IPR041489">
    <property type="entry name" value="PDZ_6"/>
</dbReference>
<keyword evidence="5" id="KW-0812">Transmembrane</keyword>
<dbReference type="GO" id="GO:0030288">
    <property type="term" value="C:outer membrane-bounded periplasmic space"/>
    <property type="evidence" value="ECO:0007669"/>
    <property type="project" value="TreeGrafter"/>
</dbReference>
<protein>
    <recommendedName>
        <fullName evidence="6">PDZ domain-containing protein</fullName>
    </recommendedName>
</protein>
<feature type="non-terminal residue" evidence="7">
    <location>
        <position position="328"/>
    </location>
</feature>
<dbReference type="InterPro" id="IPR001478">
    <property type="entry name" value="PDZ"/>
</dbReference>
<feature type="transmembrane region" description="Helical" evidence="5">
    <location>
        <begin position="14"/>
        <end position="33"/>
    </location>
</feature>
<feature type="non-terminal residue" evidence="7">
    <location>
        <position position="1"/>
    </location>
</feature>
<evidence type="ECO:0000256" key="4">
    <source>
        <dbReference type="ARBA" id="ARBA00022825"/>
    </source>
</evidence>
<dbReference type="CDD" id="cd06782">
    <property type="entry name" value="cpPDZ_CPP-like"/>
    <property type="match status" value="1"/>
</dbReference>
<proteinExistence type="inferred from homology"/>
<sequence>VKITPLIQFFSRQASYFVAVGIILLFVLFNSLAGCSSRAPLARVFSGFDVTFSRPYENSQAYRIFRRTYDEYALKNTIRMQQLKHFSDAFNRVRKEYLQEVDENHLLAAAVEGIKKLNGRRGTLQPVAVTEAALDALVGTLDPHSSYLNPDEYKDSRVVTSGEFGGLGIEINMNQNYKVIEIISPITDTPAYRAGLKAGDLITHVDGVSIKGRDIRYAVKMLRGKPNTDVRLTIQRQGNSPFDVTITRAKIQIESVKWETVGGIGVVRITHFISNSEQALEDALQKIFRKLNDKMSGLVLDLRSNPGGLLDQSVGVADAFLSNGEIVS</sequence>